<comment type="subcellular location">
    <subcellularLocation>
        <location evidence="5">Cytoplasm</location>
    </subcellularLocation>
</comment>
<evidence type="ECO:0000256" key="3">
    <source>
        <dbReference type="ARBA" id="ARBA00022552"/>
    </source>
</evidence>
<comment type="function">
    <text evidence="5">An accessory protein needed during the final step in the assembly of 30S ribosomal subunit, possibly for assembly of the head region. Essential for efficient processing of 16S rRNA. May be needed both before and after RbfA during the maturation of 16S rRNA. It has affinity for free ribosomal 30S subunits but not for 70S ribosomes.</text>
</comment>
<dbReference type="InterPro" id="IPR011961">
    <property type="entry name" value="RimM"/>
</dbReference>
<feature type="domain" description="Ribosome maturation factor RimM PRC barrel" evidence="7">
    <location>
        <begin position="100"/>
        <end position="165"/>
    </location>
</feature>
<dbReference type="RefSeq" id="WP_109251727.1">
    <property type="nucleotide sequence ID" value="NZ_QEXV01000001.1"/>
</dbReference>
<dbReference type="GO" id="GO:0042274">
    <property type="term" value="P:ribosomal small subunit biogenesis"/>
    <property type="evidence" value="ECO:0007669"/>
    <property type="project" value="UniProtKB-UniRule"/>
</dbReference>
<dbReference type="InterPro" id="IPR002676">
    <property type="entry name" value="RimM_N"/>
</dbReference>
<keyword evidence="9" id="KW-1185">Reference proteome</keyword>
<dbReference type="HAMAP" id="MF_00014">
    <property type="entry name" value="Ribosome_mat_RimM"/>
    <property type="match status" value="1"/>
</dbReference>
<dbReference type="PANTHER" id="PTHR33692:SF1">
    <property type="entry name" value="RIBOSOME MATURATION FACTOR RIMM"/>
    <property type="match status" value="1"/>
</dbReference>
<dbReference type="NCBIfam" id="TIGR02273">
    <property type="entry name" value="16S_RimM"/>
    <property type="match status" value="1"/>
</dbReference>
<evidence type="ECO:0000256" key="5">
    <source>
        <dbReference type="HAMAP-Rule" id="MF_00014"/>
    </source>
</evidence>
<evidence type="ECO:0000259" key="7">
    <source>
        <dbReference type="Pfam" id="PF24986"/>
    </source>
</evidence>
<dbReference type="Gene3D" id="2.30.30.240">
    <property type="entry name" value="PRC-barrel domain"/>
    <property type="match status" value="1"/>
</dbReference>
<dbReference type="GO" id="GO:0006364">
    <property type="term" value="P:rRNA processing"/>
    <property type="evidence" value="ECO:0007669"/>
    <property type="project" value="UniProtKB-UniRule"/>
</dbReference>
<dbReference type="InterPro" id="IPR009000">
    <property type="entry name" value="Transl_B-barrel_sf"/>
</dbReference>
<keyword evidence="1 5" id="KW-0963">Cytoplasm</keyword>
<evidence type="ECO:0000256" key="4">
    <source>
        <dbReference type="ARBA" id="ARBA00023186"/>
    </source>
</evidence>
<reference evidence="9" key="1">
    <citation type="submission" date="2018-05" db="EMBL/GenBank/DDBJ databases">
        <authorList>
            <person name="Liu B.-T."/>
        </authorList>
    </citation>
    <scope>NUCLEOTIDE SEQUENCE [LARGE SCALE GENOMIC DNA]</scope>
    <source>
        <strain evidence="9">WD6-1</strain>
    </source>
</reference>
<name>A0A2U2BWS3_9PROT</name>
<dbReference type="Gene3D" id="2.40.30.60">
    <property type="entry name" value="RimM"/>
    <property type="match status" value="1"/>
</dbReference>
<accession>A0A2U2BWS3</accession>
<dbReference type="PANTHER" id="PTHR33692">
    <property type="entry name" value="RIBOSOME MATURATION FACTOR RIMM"/>
    <property type="match status" value="1"/>
</dbReference>
<dbReference type="GO" id="GO:0005737">
    <property type="term" value="C:cytoplasm"/>
    <property type="evidence" value="ECO:0007669"/>
    <property type="project" value="UniProtKB-SubCell"/>
</dbReference>
<protein>
    <recommendedName>
        <fullName evidence="5">Ribosome maturation factor RimM</fullName>
    </recommendedName>
</protein>
<evidence type="ECO:0000256" key="2">
    <source>
        <dbReference type="ARBA" id="ARBA00022517"/>
    </source>
</evidence>
<evidence type="ECO:0000313" key="8">
    <source>
        <dbReference type="EMBL" id="PWE18452.1"/>
    </source>
</evidence>
<comment type="domain">
    <text evidence="5">The PRC barrel domain binds ribosomal protein uS19.</text>
</comment>
<dbReference type="SUPFAM" id="SSF50447">
    <property type="entry name" value="Translation proteins"/>
    <property type="match status" value="1"/>
</dbReference>
<dbReference type="OrthoDB" id="9788191at2"/>
<keyword evidence="4 5" id="KW-0143">Chaperone</keyword>
<dbReference type="EMBL" id="QEXV01000001">
    <property type="protein sequence ID" value="PWE18452.1"/>
    <property type="molecule type" value="Genomic_DNA"/>
</dbReference>
<dbReference type="InterPro" id="IPR056792">
    <property type="entry name" value="PRC_RimM"/>
</dbReference>
<dbReference type="Pfam" id="PF24986">
    <property type="entry name" value="PRC_RimM"/>
    <property type="match status" value="1"/>
</dbReference>
<sequence length="168" mass="17794">MTQPDLIVIGAIAGAHGVKGEAKLRAFGDPDALCGYGPFLDETGKVILTPVRARHSGGETVVAAFEEPVTREDVMAMKGTLLYVPRDLLPEPDPDEFYHSDLVGLAVEDLEGRPLGRVKAVQNYGAGDLLEIDASPAPGWFLPFTKAAVPHVDLAAGKIVADPPEVVE</sequence>
<dbReference type="GO" id="GO:0005840">
    <property type="term" value="C:ribosome"/>
    <property type="evidence" value="ECO:0007669"/>
    <property type="project" value="InterPro"/>
</dbReference>
<dbReference type="Pfam" id="PF01782">
    <property type="entry name" value="RimM"/>
    <property type="match status" value="1"/>
</dbReference>
<comment type="subunit">
    <text evidence="5">Binds ribosomal protein uS19.</text>
</comment>
<dbReference type="SUPFAM" id="SSF50346">
    <property type="entry name" value="PRC-barrel domain"/>
    <property type="match status" value="1"/>
</dbReference>
<keyword evidence="2 5" id="KW-0690">Ribosome biogenesis</keyword>
<proteinExistence type="inferred from homology"/>
<comment type="similarity">
    <text evidence="5">Belongs to the RimM family.</text>
</comment>
<dbReference type="Proteomes" id="UP000245168">
    <property type="component" value="Unassembled WGS sequence"/>
</dbReference>
<feature type="domain" description="RimM N-terminal" evidence="6">
    <location>
        <begin position="8"/>
        <end position="87"/>
    </location>
</feature>
<keyword evidence="3 5" id="KW-0698">rRNA processing</keyword>
<dbReference type="InterPro" id="IPR036976">
    <property type="entry name" value="RimM_N_sf"/>
</dbReference>
<organism evidence="8 9">
    <name type="scientific">Marinicauda salina</name>
    <dbReference type="NCBI Taxonomy" id="2135793"/>
    <lineage>
        <taxon>Bacteria</taxon>
        <taxon>Pseudomonadati</taxon>
        <taxon>Pseudomonadota</taxon>
        <taxon>Alphaproteobacteria</taxon>
        <taxon>Maricaulales</taxon>
        <taxon>Maricaulaceae</taxon>
        <taxon>Marinicauda</taxon>
    </lineage>
</organism>
<evidence type="ECO:0000313" key="9">
    <source>
        <dbReference type="Proteomes" id="UP000245168"/>
    </source>
</evidence>
<dbReference type="GO" id="GO:0043022">
    <property type="term" value="F:ribosome binding"/>
    <property type="evidence" value="ECO:0007669"/>
    <property type="project" value="InterPro"/>
</dbReference>
<dbReference type="AlphaFoldDB" id="A0A2U2BWS3"/>
<comment type="caution">
    <text evidence="8">The sequence shown here is derived from an EMBL/GenBank/DDBJ whole genome shotgun (WGS) entry which is preliminary data.</text>
</comment>
<gene>
    <name evidence="5 8" type="primary">rimM</name>
    <name evidence="8" type="ORF">DDZ18_02265</name>
</gene>
<evidence type="ECO:0000259" key="6">
    <source>
        <dbReference type="Pfam" id="PF01782"/>
    </source>
</evidence>
<evidence type="ECO:0000256" key="1">
    <source>
        <dbReference type="ARBA" id="ARBA00022490"/>
    </source>
</evidence>
<dbReference type="InterPro" id="IPR011033">
    <property type="entry name" value="PRC_barrel-like_sf"/>
</dbReference>